<evidence type="ECO:0000313" key="8">
    <source>
        <dbReference type="Proteomes" id="UP000265040"/>
    </source>
</evidence>
<dbReference type="PROSITE" id="PS51460">
    <property type="entry name" value="GAR"/>
    <property type="match status" value="1"/>
</dbReference>
<dbReference type="SMART" id="SM00243">
    <property type="entry name" value="GAS2"/>
    <property type="match status" value="1"/>
</dbReference>
<feature type="domain" description="GAR" evidence="6">
    <location>
        <begin position="199"/>
        <end position="272"/>
    </location>
</feature>
<dbReference type="Pfam" id="PF02187">
    <property type="entry name" value="GAS2"/>
    <property type="match status" value="1"/>
</dbReference>
<dbReference type="SUPFAM" id="SSF143575">
    <property type="entry name" value="GAS2 domain-like"/>
    <property type="match status" value="1"/>
</dbReference>
<evidence type="ECO:0000256" key="2">
    <source>
        <dbReference type="ARBA" id="ARBA00022490"/>
    </source>
</evidence>
<feature type="domain" description="Calponin-homology (CH)" evidence="5">
    <location>
        <begin position="47"/>
        <end position="169"/>
    </location>
</feature>
<dbReference type="AlphaFoldDB" id="A0A3Q1HY33"/>
<keyword evidence="8" id="KW-1185">Reference proteome</keyword>
<name>A0A3Q1HY33_ANATE</name>
<dbReference type="PANTHER" id="PTHR46756">
    <property type="entry name" value="TRANSGELIN"/>
    <property type="match status" value="1"/>
</dbReference>
<dbReference type="GO" id="GO:0005884">
    <property type="term" value="C:actin filament"/>
    <property type="evidence" value="ECO:0007669"/>
    <property type="project" value="TreeGrafter"/>
</dbReference>
<dbReference type="PROSITE" id="PS50021">
    <property type="entry name" value="CH"/>
    <property type="match status" value="1"/>
</dbReference>
<keyword evidence="2" id="KW-0963">Cytoplasm</keyword>
<dbReference type="SMART" id="SM00033">
    <property type="entry name" value="CH"/>
    <property type="match status" value="1"/>
</dbReference>
<sequence length="312" mass="34920">MSLHGAELYDGGCPGNRTNEPCSSIRSPASPQEYNQWLPYRHDASLLPMKEDLALWLNSMTGVDLTADSLMERLDNGVLLCQLAQLLQEKMIHANNGKPFIRRVIHWRADATSGSFFARDNTANFLYWCRKIGVDEAYLFESEDLGNAQVDCVTQLNLCGVEPPGLVKLEREIEREEAECLSPSSPLPFSFFPPASLYSPSKSSLLLVRNIIENPPCSCSSSFLVEKQPKGCYRVGEKVLYIRMLNERHVMVRVGGGWETFISYLQKHDPCRGGGLVGRAEVRVCKDKVKSPTLNISPDSYMVVGAHYRGKK</sequence>
<organism evidence="7 8">
    <name type="scientific">Anabas testudineus</name>
    <name type="common">Climbing perch</name>
    <name type="synonym">Anthias testudineus</name>
    <dbReference type="NCBI Taxonomy" id="64144"/>
    <lineage>
        <taxon>Eukaryota</taxon>
        <taxon>Metazoa</taxon>
        <taxon>Chordata</taxon>
        <taxon>Craniata</taxon>
        <taxon>Vertebrata</taxon>
        <taxon>Euteleostomi</taxon>
        <taxon>Actinopterygii</taxon>
        <taxon>Neopterygii</taxon>
        <taxon>Teleostei</taxon>
        <taxon>Neoteleostei</taxon>
        <taxon>Acanthomorphata</taxon>
        <taxon>Anabantaria</taxon>
        <taxon>Anabantiformes</taxon>
        <taxon>Anabantoidei</taxon>
        <taxon>Anabantidae</taxon>
        <taxon>Anabas</taxon>
    </lineage>
</organism>
<reference evidence="7" key="1">
    <citation type="submission" date="2021-04" db="EMBL/GenBank/DDBJ databases">
        <authorList>
            <consortium name="Wellcome Sanger Institute Data Sharing"/>
        </authorList>
    </citation>
    <scope>NUCLEOTIDE SEQUENCE [LARGE SCALE GENOMIC DNA]</scope>
</reference>
<accession>A0A3Q1HY33</accession>
<evidence type="ECO:0000256" key="4">
    <source>
        <dbReference type="ARBA" id="ARBA00038441"/>
    </source>
</evidence>
<dbReference type="Proteomes" id="UP000265040">
    <property type="component" value="Chromosome 3"/>
</dbReference>
<evidence type="ECO:0000259" key="5">
    <source>
        <dbReference type="PROSITE" id="PS50021"/>
    </source>
</evidence>
<dbReference type="GO" id="GO:0008093">
    <property type="term" value="F:cytoskeletal anchor activity"/>
    <property type="evidence" value="ECO:0007669"/>
    <property type="project" value="TreeGrafter"/>
</dbReference>
<proteinExistence type="inferred from homology"/>
<evidence type="ECO:0000259" key="6">
    <source>
        <dbReference type="PROSITE" id="PS51460"/>
    </source>
</evidence>
<evidence type="ECO:0000256" key="1">
    <source>
        <dbReference type="ARBA" id="ARBA00004245"/>
    </source>
</evidence>
<evidence type="ECO:0000313" key="7">
    <source>
        <dbReference type="Ensembl" id="ENSATEP00000012710.2"/>
    </source>
</evidence>
<keyword evidence="3" id="KW-0206">Cytoskeleton</keyword>
<dbReference type="GO" id="GO:0051015">
    <property type="term" value="F:actin filament binding"/>
    <property type="evidence" value="ECO:0007669"/>
    <property type="project" value="TreeGrafter"/>
</dbReference>
<dbReference type="PANTHER" id="PTHR46756:SF10">
    <property type="entry name" value="GROWTH ARREST-SPECIFIC 2B"/>
    <property type="match status" value="1"/>
</dbReference>
<dbReference type="GO" id="GO:0051764">
    <property type="term" value="P:actin crosslink formation"/>
    <property type="evidence" value="ECO:0007669"/>
    <property type="project" value="TreeGrafter"/>
</dbReference>
<dbReference type="Gene3D" id="1.10.418.10">
    <property type="entry name" value="Calponin-like domain"/>
    <property type="match status" value="1"/>
</dbReference>
<evidence type="ECO:0000256" key="3">
    <source>
        <dbReference type="ARBA" id="ARBA00023212"/>
    </source>
</evidence>
<dbReference type="SUPFAM" id="SSF47576">
    <property type="entry name" value="Calponin-homology domain, CH-domain"/>
    <property type="match status" value="1"/>
</dbReference>
<reference evidence="7" key="3">
    <citation type="submission" date="2025-09" db="UniProtKB">
        <authorList>
            <consortium name="Ensembl"/>
        </authorList>
    </citation>
    <scope>IDENTIFICATION</scope>
</reference>
<dbReference type="Pfam" id="PF00307">
    <property type="entry name" value="CH"/>
    <property type="match status" value="1"/>
</dbReference>
<dbReference type="InterPro" id="IPR003108">
    <property type="entry name" value="GAR_dom"/>
</dbReference>
<dbReference type="GeneTree" id="ENSGT00940000155755"/>
<dbReference type="GO" id="GO:0008017">
    <property type="term" value="F:microtubule binding"/>
    <property type="evidence" value="ECO:0007669"/>
    <property type="project" value="InterPro"/>
</dbReference>
<protein>
    <submittedName>
        <fullName evidence="7">Uncharacterized protein</fullName>
    </submittedName>
</protein>
<comment type="subcellular location">
    <subcellularLocation>
        <location evidence="1">Cytoplasm</location>
        <location evidence="1">Cytoskeleton</location>
    </subcellularLocation>
</comment>
<dbReference type="Gene3D" id="3.30.920.20">
    <property type="entry name" value="Gas2-like domain"/>
    <property type="match status" value="1"/>
</dbReference>
<dbReference type="InterPro" id="IPR036872">
    <property type="entry name" value="CH_dom_sf"/>
</dbReference>
<dbReference type="InterPro" id="IPR001715">
    <property type="entry name" value="CH_dom"/>
</dbReference>
<dbReference type="InterPro" id="IPR036534">
    <property type="entry name" value="GAR_dom_sf"/>
</dbReference>
<comment type="similarity">
    <text evidence="4">Belongs to the GAS2 family.</text>
</comment>
<dbReference type="Ensembl" id="ENSATET00000012919.2">
    <property type="protein sequence ID" value="ENSATEP00000012710.2"/>
    <property type="gene ID" value="ENSATEG00000008810.2"/>
</dbReference>
<reference evidence="7" key="2">
    <citation type="submission" date="2025-08" db="UniProtKB">
        <authorList>
            <consortium name="Ensembl"/>
        </authorList>
    </citation>
    <scope>IDENTIFICATION</scope>
</reference>